<organism evidence="1">
    <name type="scientific">marine sediment metagenome</name>
    <dbReference type="NCBI Taxonomy" id="412755"/>
    <lineage>
        <taxon>unclassified sequences</taxon>
        <taxon>metagenomes</taxon>
        <taxon>ecological metagenomes</taxon>
    </lineage>
</organism>
<evidence type="ECO:0000313" key="1">
    <source>
        <dbReference type="EMBL" id="GAI60176.1"/>
    </source>
</evidence>
<feature type="non-terminal residue" evidence="1">
    <location>
        <position position="1"/>
    </location>
</feature>
<accession>X1QZB4</accession>
<name>X1QZB4_9ZZZZ</name>
<protein>
    <submittedName>
        <fullName evidence="1">Uncharacterized protein</fullName>
    </submittedName>
</protein>
<gene>
    <name evidence="1" type="ORF">S12H4_00889</name>
</gene>
<dbReference type="EMBL" id="BARW01000142">
    <property type="protein sequence ID" value="GAI60176.1"/>
    <property type="molecule type" value="Genomic_DNA"/>
</dbReference>
<reference evidence="1" key="1">
    <citation type="journal article" date="2014" name="Front. Microbiol.">
        <title>High frequency of phylogenetically diverse reductive dehalogenase-homologous genes in deep subseafloor sedimentary metagenomes.</title>
        <authorList>
            <person name="Kawai M."/>
            <person name="Futagami T."/>
            <person name="Toyoda A."/>
            <person name="Takaki Y."/>
            <person name="Nishi S."/>
            <person name="Hori S."/>
            <person name="Arai W."/>
            <person name="Tsubouchi T."/>
            <person name="Morono Y."/>
            <person name="Uchiyama I."/>
            <person name="Ito T."/>
            <person name="Fujiyama A."/>
            <person name="Inagaki F."/>
            <person name="Takami H."/>
        </authorList>
    </citation>
    <scope>NUCLEOTIDE SEQUENCE</scope>
    <source>
        <strain evidence="1">Expedition CK06-06</strain>
    </source>
</reference>
<sequence>LTEPSLLTQSHVTHEIPSALKDIFPGIQIPMLDIDPTRELFKSV</sequence>
<dbReference type="AlphaFoldDB" id="X1QZB4"/>
<comment type="caution">
    <text evidence="1">The sequence shown here is derived from an EMBL/GenBank/DDBJ whole genome shotgun (WGS) entry which is preliminary data.</text>
</comment>
<proteinExistence type="predicted"/>